<evidence type="ECO:0000313" key="2">
    <source>
        <dbReference type="Proteomes" id="UP000298588"/>
    </source>
</evidence>
<sequence length="213" mass="23715">MSHDLTMSATPGSIRADYLVVAGMVTPGSKVLDVGCGDGGLLKLLRDEKGVDGRGIELSRAGVNDCVAAGLAVVQGDADTDLAFYPDNAFDLVILSQTIQATRQPRVVLEHMLRIGRQAIVSFPNFGHWRLRLQLILRGRMPTSENLPYSWYDTPNIHFCTLRDFVDLVRELDAEIERSAALDGWGREVRVNAPWWFWNLFGEQAVFKLSRKG</sequence>
<dbReference type="KEGG" id="paqt:E8L99_05390"/>
<dbReference type="NCBIfam" id="TIGR02081">
    <property type="entry name" value="metW"/>
    <property type="match status" value="1"/>
</dbReference>
<dbReference type="InterPro" id="IPR029063">
    <property type="entry name" value="SAM-dependent_MTases_sf"/>
</dbReference>
<organism evidence="1 2">
    <name type="scientific">Phreatobacter aquaticus</name>
    <dbReference type="NCBI Taxonomy" id="2570229"/>
    <lineage>
        <taxon>Bacteria</taxon>
        <taxon>Pseudomonadati</taxon>
        <taxon>Pseudomonadota</taxon>
        <taxon>Alphaproteobacteria</taxon>
        <taxon>Hyphomicrobiales</taxon>
        <taxon>Phreatobacteraceae</taxon>
        <taxon>Phreatobacter</taxon>
    </lineage>
</organism>
<gene>
    <name evidence="1" type="primary">metW</name>
    <name evidence="1" type="ORF">E8L99_05390</name>
</gene>
<dbReference type="SUPFAM" id="SSF53335">
    <property type="entry name" value="S-adenosyl-L-methionine-dependent methyltransferases"/>
    <property type="match status" value="1"/>
</dbReference>
<reference evidence="1 2" key="1">
    <citation type="submission" date="2019-04" db="EMBL/GenBank/DDBJ databases">
        <title>Phreatobacter aquaticus sp. nov.</title>
        <authorList>
            <person name="Choi A."/>
            <person name="Baek K."/>
        </authorList>
    </citation>
    <scope>NUCLEOTIDE SEQUENCE [LARGE SCALE GENOMIC DNA]</scope>
    <source>
        <strain evidence="1 2">NMCR1094</strain>
    </source>
</reference>
<keyword evidence="2" id="KW-1185">Reference proteome</keyword>
<dbReference type="RefSeq" id="WP_137098587.1">
    <property type="nucleotide sequence ID" value="NZ_CP039865.1"/>
</dbReference>
<dbReference type="InterPro" id="IPR010743">
    <property type="entry name" value="Methionine_synth_MetW"/>
</dbReference>
<accession>A0A4D7QHS7</accession>
<dbReference type="Proteomes" id="UP000298588">
    <property type="component" value="Chromosome"/>
</dbReference>
<dbReference type="Gene3D" id="3.40.50.150">
    <property type="entry name" value="Vaccinia Virus protein VP39"/>
    <property type="match status" value="1"/>
</dbReference>
<dbReference type="Pfam" id="PF07021">
    <property type="entry name" value="MetW"/>
    <property type="match status" value="1"/>
</dbReference>
<dbReference type="OrthoDB" id="9792690at2"/>
<evidence type="ECO:0000313" key="1">
    <source>
        <dbReference type="EMBL" id="QCK85253.1"/>
    </source>
</evidence>
<dbReference type="CDD" id="cd02440">
    <property type="entry name" value="AdoMet_MTases"/>
    <property type="match status" value="1"/>
</dbReference>
<dbReference type="AlphaFoldDB" id="A0A4D7QHS7"/>
<proteinExistence type="predicted"/>
<dbReference type="EMBL" id="CP039865">
    <property type="protein sequence ID" value="QCK85253.1"/>
    <property type="molecule type" value="Genomic_DNA"/>
</dbReference>
<protein>
    <submittedName>
        <fullName evidence="1">Methionine biosynthesis protein MetW</fullName>
    </submittedName>
</protein>
<name>A0A4D7QHS7_9HYPH</name>